<proteinExistence type="predicted"/>
<accession>A0A1A9VZH7</accession>
<dbReference type="Proteomes" id="UP000091820">
    <property type="component" value="Unassembled WGS sequence"/>
</dbReference>
<protein>
    <submittedName>
        <fullName evidence="2">BACK domain-containing protein</fullName>
    </submittedName>
</protein>
<evidence type="ECO:0000313" key="2">
    <source>
        <dbReference type="EnsemblMetazoa" id="GBRI000402-PA"/>
    </source>
</evidence>
<dbReference type="InterPro" id="IPR011705">
    <property type="entry name" value="BACK"/>
</dbReference>
<dbReference type="EnsemblMetazoa" id="GBRI000402-RA">
    <property type="protein sequence ID" value="GBRI000402-PA"/>
    <property type="gene ID" value="GBRI000402"/>
</dbReference>
<dbReference type="STRING" id="37001.A0A1A9VZH7"/>
<dbReference type="Pfam" id="PF07707">
    <property type="entry name" value="BACK"/>
    <property type="match status" value="1"/>
</dbReference>
<feature type="domain" description="BACK" evidence="1">
    <location>
        <begin position="2"/>
        <end position="56"/>
    </location>
</feature>
<keyword evidence="3" id="KW-1185">Reference proteome</keyword>
<dbReference type="AlphaFoldDB" id="A0A1A9VZH7"/>
<dbReference type="VEuPathDB" id="VectorBase:GBRI000402"/>
<evidence type="ECO:0000259" key="1">
    <source>
        <dbReference type="Pfam" id="PF07707"/>
    </source>
</evidence>
<reference evidence="2" key="2">
    <citation type="submission" date="2020-05" db="UniProtKB">
        <authorList>
            <consortium name="EnsemblMetazoa"/>
        </authorList>
    </citation>
    <scope>IDENTIFICATION</scope>
    <source>
        <strain evidence="2">IAEA</strain>
    </source>
</reference>
<organism evidence="2 3">
    <name type="scientific">Glossina brevipalpis</name>
    <dbReference type="NCBI Taxonomy" id="37001"/>
    <lineage>
        <taxon>Eukaryota</taxon>
        <taxon>Metazoa</taxon>
        <taxon>Ecdysozoa</taxon>
        <taxon>Arthropoda</taxon>
        <taxon>Hexapoda</taxon>
        <taxon>Insecta</taxon>
        <taxon>Pterygota</taxon>
        <taxon>Neoptera</taxon>
        <taxon>Endopterygota</taxon>
        <taxon>Diptera</taxon>
        <taxon>Brachycera</taxon>
        <taxon>Muscomorpha</taxon>
        <taxon>Hippoboscoidea</taxon>
        <taxon>Glossinidae</taxon>
        <taxon>Glossina</taxon>
    </lineage>
</organism>
<evidence type="ECO:0000313" key="3">
    <source>
        <dbReference type="Proteomes" id="UP000091820"/>
    </source>
</evidence>
<name>A0A1A9VZH7_9MUSC</name>
<reference evidence="3" key="1">
    <citation type="submission" date="2014-03" db="EMBL/GenBank/DDBJ databases">
        <authorList>
            <person name="Aksoy S."/>
            <person name="Warren W."/>
            <person name="Wilson R.K."/>
        </authorList>
    </citation>
    <scope>NUCLEOTIDE SEQUENCE [LARGE SCALE GENOMIC DNA]</scope>
    <source>
        <strain evidence="3">IAEA</strain>
    </source>
</reference>
<dbReference type="Gene3D" id="1.25.40.420">
    <property type="match status" value="1"/>
</dbReference>
<sequence length="114" mass="13436">IQELLKDNRLSAKLEDNVLILKLIKCDLKERKPYLTELMRYVRLSFVRTEFLRGHVDRGSPLRKHPKCYEFLIQAVQYHRTPKCKRLSFSCQNIAVNRNEEFYVLLPGGGVVET</sequence>